<comment type="caution">
    <text evidence="1">The sequence shown here is derived from an EMBL/GenBank/DDBJ whole genome shotgun (WGS) entry which is preliminary data.</text>
</comment>
<protein>
    <submittedName>
        <fullName evidence="1">Uncharacterized protein</fullName>
    </submittedName>
</protein>
<accession>X0ZBY4</accession>
<dbReference type="AlphaFoldDB" id="X0ZBY4"/>
<proteinExistence type="predicted"/>
<sequence>ALDSLNESIADDNVGANVFTLGDRTGSSDNYDGKLDEVRIETVERSADWIKLCYETQKDGAQVVVTTVDIVEFLPLTIVRNATDEAAGTDTCMLYTDNWTMVFREAAGSGGGIAWLSDSLPGTKTNQIANNLFSIQAGGSNSYAVAGAITLLDSTGFSARVRQTIEVASHEYVIDYTVHGSGKIFVRVSTQAGGGYDPPSGLEFRIGSSAGSSTNYKEDASAGSCDYILHSNEA</sequence>
<feature type="non-terminal residue" evidence="1">
    <location>
        <position position="234"/>
    </location>
</feature>
<evidence type="ECO:0000313" key="1">
    <source>
        <dbReference type="EMBL" id="GAG45906.1"/>
    </source>
</evidence>
<name>X0ZBY4_9ZZZZ</name>
<dbReference type="EMBL" id="BARS01051490">
    <property type="protein sequence ID" value="GAG45906.1"/>
    <property type="molecule type" value="Genomic_DNA"/>
</dbReference>
<organism evidence="1">
    <name type="scientific">marine sediment metagenome</name>
    <dbReference type="NCBI Taxonomy" id="412755"/>
    <lineage>
        <taxon>unclassified sequences</taxon>
        <taxon>metagenomes</taxon>
        <taxon>ecological metagenomes</taxon>
    </lineage>
</organism>
<gene>
    <name evidence="1" type="ORF">S01H1_76690</name>
</gene>
<feature type="non-terminal residue" evidence="1">
    <location>
        <position position="1"/>
    </location>
</feature>
<reference evidence="1" key="1">
    <citation type="journal article" date="2014" name="Front. Microbiol.">
        <title>High frequency of phylogenetically diverse reductive dehalogenase-homologous genes in deep subseafloor sedimentary metagenomes.</title>
        <authorList>
            <person name="Kawai M."/>
            <person name="Futagami T."/>
            <person name="Toyoda A."/>
            <person name="Takaki Y."/>
            <person name="Nishi S."/>
            <person name="Hori S."/>
            <person name="Arai W."/>
            <person name="Tsubouchi T."/>
            <person name="Morono Y."/>
            <person name="Uchiyama I."/>
            <person name="Ito T."/>
            <person name="Fujiyama A."/>
            <person name="Inagaki F."/>
            <person name="Takami H."/>
        </authorList>
    </citation>
    <scope>NUCLEOTIDE SEQUENCE</scope>
    <source>
        <strain evidence="1">Expedition CK06-06</strain>
    </source>
</reference>